<gene>
    <name evidence="7" type="ORF">I316_03652</name>
</gene>
<evidence type="ECO:0000313" key="8">
    <source>
        <dbReference type="Proteomes" id="UP000092666"/>
    </source>
</evidence>
<feature type="compositionally biased region" description="Low complexity" evidence="5">
    <location>
        <begin position="379"/>
        <end position="391"/>
    </location>
</feature>
<evidence type="ECO:0000256" key="5">
    <source>
        <dbReference type="SAM" id="MobiDB-lite"/>
    </source>
</evidence>
<dbReference type="PANTHER" id="PTHR46910">
    <property type="entry name" value="TRANSCRIPTION FACTOR PDR1"/>
    <property type="match status" value="1"/>
</dbReference>
<feature type="compositionally biased region" description="Low complexity" evidence="5">
    <location>
        <begin position="18"/>
        <end position="36"/>
    </location>
</feature>
<feature type="compositionally biased region" description="Low complexity" evidence="5">
    <location>
        <begin position="65"/>
        <end position="79"/>
    </location>
</feature>
<dbReference type="OrthoDB" id="25921at2759"/>
<proteinExistence type="predicted"/>
<dbReference type="CDD" id="cd12148">
    <property type="entry name" value="fungal_TF_MHR"/>
    <property type="match status" value="1"/>
</dbReference>
<feature type="compositionally biased region" description="Low complexity" evidence="5">
    <location>
        <begin position="93"/>
        <end position="121"/>
    </location>
</feature>
<dbReference type="InterPro" id="IPR050987">
    <property type="entry name" value="AtrR-like"/>
</dbReference>
<evidence type="ECO:0000256" key="3">
    <source>
        <dbReference type="ARBA" id="ARBA00023125"/>
    </source>
</evidence>
<feature type="compositionally biased region" description="Low complexity" evidence="5">
    <location>
        <begin position="521"/>
        <end position="536"/>
    </location>
</feature>
<keyword evidence="4" id="KW-0539">Nucleus</keyword>
<feature type="region of interest" description="Disordered" evidence="5">
    <location>
        <begin position="170"/>
        <end position="247"/>
    </location>
</feature>
<dbReference type="SMART" id="SM00906">
    <property type="entry name" value="Fungal_trans"/>
    <property type="match status" value="1"/>
</dbReference>
<dbReference type="PANTHER" id="PTHR46910:SF3">
    <property type="entry name" value="HALOTOLERANCE PROTEIN 9-RELATED"/>
    <property type="match status" value="1"/>
</dbReference>
<dbReference type="GO" id="GO:0005634">
    <property type="term" value="C:nucleus"/>
    <property type="evidence" value="ECO:0007669"/>
    <property type="project" value="UniProtKB-SubCell"/>
</dbReference>
<feature type="region of interest" description="Disordered" evidence="5">
    <location>
        <begin position="1105"/>
        <end position="1212"/>
    </location>
</feature>
<evidence type="ECO:0000256" key="1">
    <source>
        <dbReference type="ARBA" id="ARBA00004123"/>
    </source>
</evidence>
<feature type="compositionally biased region" description="Polar residues" evidence="5">
    <location>
        <begin position="1105"/>
        <end position="1118"/>
    </location>
</feature>
<reference evidence="8" key="2">
    <citation type="submission" date="2013-12" db="EMBL/GenBank/DDBJ databases">
        <title>Evolution of pathogenesis and genome organization in the Tremellales.</title>
        <authorList>
            <person name="Cuomo C."/>
            <person name="Litvintseva A."/>
            <person name="Heitman J."/>
            <person name="Chen Y."/>
            <person name="Sun S."/>
            <person name="Springer D."/>
            <person name="Dromer F."/>
            <person name="Young S."/>
            <person name="Zeng Q."/>
            <person name="Chapman S."/>
            <person name="Gujja S."/>
            <person name="Saif S."/>
            <person name="Birren B."/>
        </authorList>
    </citation>
    <scope>NUCLEOTIDE SEQUENCE [LARGE SCALE GENOMIC DNA]</scope>
    <source>
        <strain evidence="8">BCC8398</strain>
    </source>
</reference>
<dbReference type="Proteomes" id="UP000092666">
    <property type="component" value="Unassembled WGS sequence"/>
</dbReference>
<feature type="region of interest" description="Disordered" evidence="5">
    <location>
        <begin position="521"/>
        <end position="575"/>
    </location>
</feature>
<protein>
    <submittedName>
        <fullName evidence="7">Nuclear protein</fullName>
    </submittedName>
</protein>
<evidence type="ECO:0000256" key="2">
    <source>
        <dbReference type="ARBA" id="ARBA00022723"/>
    </source>
</evidence>
<dbReference type="EMBL" id="KV700124">
    <property type="protein sequence ID" value="OCF34611.1"/>
    <property type="molecule type" value="Genomic_DNA"/>
</dbReference>
<feature type="compositionally biased region" description="Polar residues" evidence="5">
    <location>
        <begin position="395"/>
        <end position="404"/>
    </location>
</feature>
<feature type="compositionally biased region" description="Polar residues" evidence="5">
    <location>
        <begin position="1048"/>
        <end position="1057"/>
    </location>
</feature>
<dbReference type="PROSITE" id="PS50048">
    <property type="entry name" value="ZN2_CY6_FUNGAL_2"/>
    <property type="match status" value="1"/>
</dbReference>
<dbReference type="Pfam" id="PF04082">
    <property type="entry name" value="Fungal_trans"/>
    <property type="match status" value="1"/>
</dbReference>
<feature type="compositionally biased region" description="Gly residues" evidence="5">
    <location>
        <begin position="203"/>
        <end position="220"/>
    </location>
</feature>
<reference evidence="7 8" key="1">
    <citation type="submission" date="2013-07" db="EMBL/GenBank/DDBJ databases">
        <title>The Genome Sequence of Cryptococcus heveanensis BCC8398.</title>
        <authorList>
            <consortium name="The Broad Institute Genome Sequencing Platform"/>
            <person name="Cuomo C."/>
            <person name="Litvintseva A."/>
            <person name="Chen Y."/>
            <person name="Heitman J."/>
            <person name="Sun S."/>
            <person name="Springer D."/>
            <person name="Dromer F."/>
            <person name="Young S.K."/>
            <person name="Zeng Q."/>
            <person name="Gargeya S."/>
            <person name="Fitzgerald M."/>
            <person name="Abouelleil A."/>
            <person name="Alvarado L."/>
            <person name="Berlin A.M."/>
            <person name="Chapman S.B."/>
            <person name="Dewar J."/>
            <person name="Goldberg J."/>
            <person name="Griggs A."/>
            <person name="Gujja S."/>
            <person name="Hansen M."/>
            <person name="Howarth C."/>
            <person name="Imamovic A."/>
            <person name="Larimer J."/>
            <person name="McCowan C."/>
            <person name="Murphy C."/>
            <person name="Pearson M."/>
            <person name="Priest M."/>
            <person name="Roberts A."/>
            <person name="Saif S."/>
            <person name="Shea T."/>
            <person name="Sykes S."/>
            <person name="Wortman J."/>
            <person name="Nusbaum C."/>
            <person name="Birren B."/>
        </authorList>
    </citation>
    <scope>NUCLEOTIDE SEQUENCE [LARGE SCALE GENOMIC DNA]</scope>
    <source>
        <strain evidence="7 8">BCC8398</strain>
    </source>
</reference>
<feature type="compositionally biased region" description="Gly residues" evidence="5">
    <location>
        <begin position="1119"/>
        <end position="1135"/>
    </location>
</feature>
<feature type="compositionally biased region" description="Polar residues" evidence="5">
    <location>
        <begin position="542"/>
        <end position="555"/>
    </location>
</feature>
<evidence type="ECO:0000259" key="6">
    <source>
        <dbReference type="PROSITE" id="PS50048"/>
    </source>
</evidence>
<dbReference type="Gene3D" id="4.10.240.10">
    <property type="entry name" value="Zn(2)-C6 fungal-type DNA-binding domain"/>
    <property type="match status" value="1"/>
</dbReference>
<feature type="compositionally biased region" description="Polar residues" evidence="5">
    <location>
        <begin position="171"/>
        <end position="187"/>
    </location>
</feature>
<dbReference type="GO" id="GO:0008270">
    <property type="term" value="F:zinc ion binding"/>
    <property type="evidence" value="ECO:0007669"/>
    <property type="project" value="InterPro"/>
</dbReference>
<dbReference type="InterPro" id="IPR036864">
    <property type="entry name" value="Zn2-C6_fun-type_DNA-bd_sf"/>
</dbReference>
<evidence type="ECO:0000256" key="4">
    <source>
        <dbReference type="ARBA" id="ARBA00023242"/>
    </source>
</evidence>
<feature type="compositionally biased region" description="Polar residues" evidence="5">
    <location>
        <begin position="363"/>
        <end position="378"/>
    </location>
</feature>
<dbReference type="PROSITE" id="PS00463">
    <property type="entry name" value="ZN2_CY6_FUNGAL_1"/>
    <property type="match status" value="1"/>
</dbReference>
<dbReference type="Pfam" id="PF00172">
    <property type="entry name" value="Zn_clus"/>
    <property type="match status" value="1"/>
</dbReference>
<keyword evidence="8" id="KW-1185">Reference proteome</keyword>
<accession>A0A1B9GU83</accession>
<dbReference type="SMART" id="SM00066">
    <property type="entry name" value="GAL4"/>
    <property type="match status" value="1"/>
</dbReference>
<keyword evidence="3" id="KW-0238">DNA-binding</keyword>
<dbReference type="GO" id="GO:0003677">
    <property type="term" value="F:DNA binding"/>
    <property type="evidence" value="ECO:0007669"/>
    <property type="project" value="UniProtKB-KW"/>
</dbReference>
<feature type="compositionally biased region" description="Polar residues" evidence="5">
    <location>
        <begin position="44"/>
        <end position="56"/>
    </location>
</feature>
<dbReference type="CDD" id="cd00067">
    <property type="entry name" value="GAL4"/>
    <property type="match status" value="1"/>
</dbReference>
<feature type="compositionally biased region" description="Low complexity" evidence="5">
    <location>
        <begin position="1161"/>
        <end position="1185"/>
    </location>
</feature>
<keyword evidence="2" id="KW-0479">Metal-binding</keyword>
<dbReference type="STRING" id="1296120.A0A1B9GU83"/>
<sequence>MEVESKPNVVATGERAKSSPAAATADTASSSNHDSNGAAGQRAASASTSASPQHAISPSKDNEVSTTAQPSGPSPSASGDHPNAGSSSHVADNSASANPGASASSSQNQASTSTAAQSATTLTPATASMNVDMIDFDGSISGSDSAKRPRLRLAHACDRCRRRKIRCDTQHPCTPCQQSNNQCTFETPSRRTVKPKNASSSGSGAGVTGTGSGSGSGQGLGQSSSSSGIKRPHSPLRNSLAGLTAAPGESQANLEARLAALESMLRDVPPNVHNAFLSTLDARLGSGTGVGIKEGEGIGVAVEAFASSGTTANNNNISFGASSAGTFPGTSSSGGLGDLGWNLSDPSSATLTSGLNSSSFGNPTLTADWTHPNNPSALTGNNNQGNNATAGRSGGNDSSPGNLSSWLASIGAGVGIGGGLTKRREEVGMDELAKRMEGMSFFYEDEIGQAKWQGATSGFPLLHLLTAANAPQESDETAIDSDVIASPQGSALSTSPAGVSLPSVPRRVSSASTALHIGAGNSAKAASGSGVRASSVPRKTGRSSSLGVGGRNSSPGARKKERFFPDRTPRPHQTLNPEASWKVITGVIPPDLMDTLVRCYLSTSHLLWPFLHVPSFLADYANPQQWGEPGFTCFIVAVCTLSSRHVDDPRVRANPNDPSTAGKQYFELFKRLRDLPSADRPTLYSIQAAFLAAVYAFGLGNLSKAFALQAESITLCLDGGLHRSVDGYDHFDAIEKETRKRTFWSIYSWDKQSAALFGRPPIIHLRDCDVTEPLIVDDENLGPEGVKDESIDAQSRIGAFVAAIRLHVILEGVIDSATRPSSFPTSPFLARAAATIARRSPQNESLQDELSLLEEWTRILPKYWHYDAETAASRDPIRITQAERLHCLEHLVKMIIYRHRFSGFVAMPASTAEERARHLDLCRKAMQCALTIIADHVHISQRGMMTYYGVHVIHQLAQAGRTLVAVILNCRDADFRPIIAPSIEGLRSCVGLLRRFSGRYLCGLRSADIIDEFCRICNIPVNSPRVPDSTSRPSPAWLRPVPKRVPPTSGTGFNGSPGTMMDFNASTAVLPGQGIDHVPNPNDLDALFNTSAYFDMSAIEAGTTAPATGLTQSGPTNTGMGGHAGNLVGASGGLGEPSAPFDKLETLTPNHNLGNGNIMLSQSQSQSQASHHNNNSNNIDHNQNNVGLNGPYGGGIDHTNQNQNQNQNIGSGGVMGLGTMSFDYGLNGNGFGGESLAMEGMDTVSDGLKGNGAGGGLSAATILSLMEEGSFDYGSIFTDQAPLPMDVE</sequence>
<dbReference type="GO" id="GO:0000981">
    <property type="term" value="F:DNA-binding transcription factor activity, RNA polymerase II-specific"/>
    <property type="evidence" value="ECO:0007669"/>
    <property type="project" value="InterPro"/>
</dbReference>
<feature type="domain" description="Zn(2)-C6 fungal-type" evidence="6">
    <location>
        <begin position="156"/>
        <end position="185"/>
    </location>
</feature>
<feature type="region of interest" description="Disordered" evidence="5">
    <location>
        <begin position="1"/>
        <end position="121"/>
    </location>
</feature>
<comment type="subcellular location">
    <subcellularLocation>
        <location evidence="1">Nucleus</location>
    </subcellularLocation>
</comment>
<feature type="region of interest" description="Disordered" evidence="5">
    <location>
        <begin position="1028"/>
        <end position="1058"/>
    </location>
</feature>
<evidence type="ECO:0000313" key="7">
    <source>
        <dbReference type="EMBL" id="OCF34611.1"/>
    </source>
</evidence>
<organism evidence="7 8">
    <name type="scientific">Kwoniella heveanensis BCC8398</name>
    <dbReference type="NCBI Taxonomy" id="1296120"/>
    <lineage>
        <taxon>Eukaryota</taxon>
        <taxon>Fungi</taxon>
        <taxon>Dikarya</taxon>
        <taxon>Basidiomycota</taxon>
        <taxon>Agaricomycotina</taxon>
        <taxon>Tremellomycetes</taxon>
        <taxon>Tremellales</taxon>
        <taxon>Cryptococcaceae</taxon>
        <taxon>Kwoniella</taxon>
    </lineage>
</organism>
<dbReference type="InterPro" id="IPR001138">
    <property type="entry name" value="Zn2Cys6_DnaBD"/>
</dbReference>
<feature type="region of interest" description="Disordered" evidence="5">
    <location>
        <begin position="363"/>
        <end position="404"/>
    </location>
</feature>
<dbReference type="SUPFAM" id="SSF57701">
    <property type="entry name" value="Zn2/Cys6 DNA-binding domain"/>
    <property type="match status" value="1"/>
</dbReference>
<dbReference type="InterPro" id="IPR007219">
    <property type="entry name" value="XnlR_reg_dom"/>
</dbReference>
<feature type="compositionally biased region" description="Polar residues" evidence="5">
    <location>
        <begin position="1147"/>
        <end position="1160"/>
    </location>
</feature>
<name>A0A1B9GU83_9TREE</name>
<dbReference type="GO" id="GO:0006351">
    <property type="term" value="P:DNA-templated transcription"/>
    <property type="evidence" value="ECO:0007669"/>
    <property type="project" value="InterPro"/>
</dbReference>